<feature type="domain" description="CBM20" evidence="12">
    <location>
        <begin position="120"/>
        <end position="233"/>
    </location>
</feature>
<evidence type="ECO:0000313" key="14">
    <source>
        <dbReference type="Proteomes" id="UP001200145"/>
    </source>
</evidence>
<evidence type="ECO:0000256" key="2">
    <source>
        <dbReference type="ARBA" id="ARBA00004496"/>
    </source>
</evidence>
<evidence type="ECO:0000313" key="13">
    <source>
        <dbReference type="EMBL" id="MCF1713039.1"/>
    </source>
</evidence>
<dbReference type="Pfam" id="PF02446">
    <property type="entry name" value="Glyco_hydro_77"/>
    <property type="match status" value="1"/>
</dbReference>
<keyword evidence="6" id="KW-0963">Cytoplasm</keyword>
<evidence type="ECO:0000256" key="4">
    <source>
        <dbReference type="ARBA" id="ARBA00012560"/>
    </source>
</evidence>
<sequence>MTIQFYLRFTTVVGQELFITGLPNRKDPLRMSWFNQEYWFAQLEIDPATLEGITYQYQLQDVDGKIVNEWGDDRHLPTGIKEFTEIQVVDTWNHAGSFENAFYTAPFQEILLPETGKKKYKHPKQFSHIFRVKAPLLKKNEVICLSGAGTALRDWSTEDPILLQAEGNWWTVAIDLPKEEFPLQYKYGIYHTKHKTFVQFEAGENRHLFGDAGQHLTIVHDGFAQIPNTTWKGAGVAIPVFSLRSKNSWGIGEFTDIQALVDWAGSVDMKLIQLLPINDTTATHTWVDSYPYAAISAFALHPIFLNPDEVAGKKQAALLKPYRDQQKELNELETVDYEAVLKLKLNVLHQLFEVQKESWASDPEYLDFFSGNQDWLVPYAAFCYLRDKNGSSDFTGWTEYSQYAQEAIENLVAPDSEEYAQIQFHYYLQYQLHVQLKAATRYAHKKGIIVKGDIPIGIYRYSCDAWVAPDLYNMDQQAGAPPDDFAIKGQNWGFPTYNWQQMQTDGFNWWKRRFAQMSDYFDAFRIDHILGFFRIWSIPYHSVEGIMGRFVPAIPVHKNEFQERNIWFDHTRYTQPYITENLLNERFGEVAGFVKETFLDPTGYGQYFFKSAFDTQRKIENWFITEEVRDTNNWLRQGLYDLHSNVILFEQEGSNGTQYHFRFGMEQTSSFQSLEWDTKEKLKELYVNYFYRRQDGFWMEEAMNKLPALKASTNMMICGEDLGMVPGCVPEVMNQLGILSLEIQRMPKNPEREFFHPDDAPYLAVVTPSTHDMSTIRGWWEEDRAKTQRFFNNELGQWGDAPAFCEAWINKQIIIQHLHSPAMWSVFQLQDLLGGDDQLRRANAADERINIPSNPKHYWRYRMHISLEQLMKEKAFNHDLKEHIKVSGRA</sequence>
<dbReference type="Gene3D" id="2.60.40.10">
    <property type="entry name" value="Immunoglobulins"/>
    <property type="match status" value="2"/>
</dbReference>
<dbReference type="SUPFAM" id="SSF49452">
    <property type="entry name" value="Starch-binding domain-like"/>
    <property type="match status" value="2"/>
</dbReference>
<dbReference type="GO" id="GO:0004134">
    <property type="term" value="F:4-alpha-glucanotransferase activity"/>
    <property type="evidence" value="ECO:0007669"/>
    <property type="project" value="UniProtKB-EC"/>
</dbReference>
<dbReference type="SUPFAM" id="SSF51445">
    <property type="entry name" value="(Trans)glycosidases"/>
    <property type="match status" value="1"/>
</dbReference>
<dbReference type="InterPro" id="IPR013783">
    <property type="entry name" value="Ig-like_fold"/>
</dbReference>
<dbReference type="InterPro" id="IPR017853">
    <property type="entry name" value="GH"/>
</dbReference>
<organism evidence="13 14">
    <name type="scientific">Flavihumibacter fluminis</name>
    <dbReference type="NCBI Taxonomy" id="2909236"/>
    <lineage>
        <taxon>Bacteria</taxon>
        <taxon>Pseudomonadati</taxon>
        <taxon>Bacteroidota</taxon>
        <taxon>Chitinophagia</taxon>
        <taxon>Chitinophagales</taxon>
        <taxon>Chitinophagaceae</taxon>
        <taxon>Flavihumibacter</taxon>
    </lineage>
</organism>
<dbReference type="InterPro" id="IPR002044">
    <property type="entry name" value="CBM20"/>
</dbReference>
<dbReference type="Gene3D" id="3.20.20.80">
    <property type="entry name" value="Glycosidases"/>
    <property type="match status" value="2"/>
</dbReference>
<dbReference type="RefSeq" id="WP_234863457.1">
    <property type="nucleotide sequence ID" value="NZ_JAKEVY010000001.1"/>
</dbReference>
<evidence type="ECO:0000256" key="3">
    <source>
        <dbReference type="ARBA" id="ARBA00005684"/>
    </source>
</evidence>
<dbReference type="Pfam" id="PF00686">
    <property type="entry name" value="CBM_20"/>
    <property type="match status" value="1"/>
</dbReference>
<protein>
    <recommendedName>
        <fullName evidence="5">4-alpha-glucanotransferase</fullName>
        <ecNumber evidence="4">2.4.1.25</ecNumber>
    </recommendedName>
    <alternativeName>
        <fullName evidence="10">Amylomaltase</fullName>
    </alternativeName>
    <alternativeName>
        <fullName evidence="11">Disproportionating enzyme</fullName>
    </alternativeName>
</protein>
<proteinExistence type="inferred from homology"/>
<dbReference type="PANTHER" id="PTHR32518">
    <property type="match status" value="1"/>
</dbReference>
<evidence type="ECO:0000256" key="11">
    <source>
        <dbReference type="ARBA" id="ARBA00031501"/>
    </source>
</evidence>
<name>A0ABS9BBU6_9BACT</name>
<dbReference type="PROSITE" id="PS51166">
    <property type="entry name" value="CBM20"/>
    <property type="match status" value="1"/>
</dbReference>
<dbReference type="EMBL" id="JAKEVY010000001">
    <property type="protein sequence ID" value="MCF1713039.1"/>
    <property type="molecule type" value="Genomic_DNA"/>
</dbReference>
<comment type="subcellular location">
    <subcellularLocation>
        <location evidence="2">Cytoplasm</location>
    </subcellularLocation>
</comment>
<dbReference type="SMART" id="SM01065">
    <property type="entry name" value="CBM_2"/>
    <property type="match status" value="1"/>
</dbReference>
<gene>
    <name evidence="13" type="ORF">L0U88_00170</name>
</gene>
<comment type="catalytic activity">
    <reaction evidence="1">
        <text>Transfers a segment of a (1-&gt;4)-alpha-D-glucan to a new position in an acceptor, which may be glucose or a (1-&gt;4)-alpha-D-glucan.</text>
        <dbReference type="EC" id="2.4.1.25"/>
    </reaction>
</comment>
<comment type="similarity">
    <text evidence="3">Belongs to the disproportionating enzyme family.</text>
</comment>
<keyword evidence="9" id="KW-0119">Carbohydrate metabolism</keyword>
<evidence type="ECO:0000256" key="8">
    <source>
        <dbReference type="ARBA" id="ARBA00022679"/>
    </source>
</evidence>
<accession>A0ABS9BBU6</accession>
<evidence type="ECO:0000256" key="5">
    <source>
        <dbReference type="ARBA" id="ARBA00020295"/>
    </source>
</evidence>
<evidence type="ECO:0000259" key="12">
    <source>
        <dbReference type="PROSITE" id="PS51166"/>
    </source>
</evidence>
<keyword evidence="8 13" id="KW-0808">Transferase</keyword>
<evidence type="ECO:0000256" key="7">
    <source>
        <dbReference type="ARBA" id="ARBA00022676"/>
    </source>
</evidence>
<keyword evidence="14" id="KW-1185">Reference proteome</keyword>
<evidence type="ECO:0000256" key="1">
    <source>
        <dbReference type="ARBA" id="ARBA00000439"/>
    </source>
</evidence>
<dbReference type="Proteomes" id="UP001200145">
    <property type="component" value="Unassembled WGS sequence"/>
</dbReference>
<comment type="caution">
    <text evidence="13">The sequence shown here is derived from an EMBL/GenBank/DDBJ whole genome shotgun (WGS) entry which is preliminary data.</text>
</comment>
<dbReference type="PANTHER" id="PTHR32518:SF3">
    <property type="entry name" value="4-ALPHA-GLUCANOTRANSFERASE"/>
    <property type="match status" value="1"/>
</dbReference>
<evidence type="ECO:0000256" key="9">
    <source>
        <dbReference type="ARBA" id="ARBA00023277"/>
    </source>
</evidence>
<keyword evidence="7 13" id="KW-0328">Glycosyltransferase</keyword>
<evidence type="ECO:0000256" key="6">
    <source>
        <dbReference type="ARBA" id="ARBA00022490"/>
    </source>
</evidence>
<dbReference type="InterPro" id="IPR013784">
    <property type="entry name" value="Carb-bd-like_fold"/>
</dbReference>
<dbReference type="InterPro" id="IPR003385">
    <property type="entry name" value="Glyco_hydro_77"/>
</dbReference>
<dbReference type="EC" id="2.4.1.25" evidence="4"/>
<evidence type="ECO:0000256" key="10">
    <source>
        <dbReference type="ARBA" id="ARBA00031423"/>
    </source>
</evidence>
<reference evidence="13 14" key="1">
    <citation type="submission" date="2022-01" db="EMBL/GenBank/DDBJ databases">
        <title>Flavihumibacter sp. nov., isolated from sediment of a river.</title>
        <authorList>
            <person name="Liu H."/>
        </authorList>
    </citation>
    <scope>NUCLEOTIDE SEQUENCE [LARGE SCALE GENOMIC DNA]</scope>
    <source>
        <strain evidence="13 14">RY-1</strain>
    </source>
</reference>